<dbReference type="RefSeq" id="WP_068502683.1">
    <property type="nucleotide sequence ID" value="NZ_LWQU01000158.1"/>
</dbReference>
<dbReference type="Pfam" id="PF05071">
    <property type="entry name" value="NDUFA12"/>
    <property type="match status" value="1"/>
</dbReference>
<dbReference type="GO" id="GO:0045271">
    <property type="term" value="C:respiratory chain complex I"/>
    <property type="evidence" value="ECO:0007669"/>
    <property type="project" value="InterPro"/>
</dbReference>
<feature type="compositionally biased region" description="Basic and acidic residues" evidence="1">
    <location>
        <begin position="100"/>
        <end position="109"/>
    </location>
</feature>
<dbReference type="PANTHER" id="PTHR12910">
    <property type="entry name" value="NADH-UBIQUINONE OXIDOREDUCTASE SUBUNIT B17.2"/>
    <property type="match status" value="1"/>
</dbReference>
<protein>
    <submittedName>
        <fullName evidence="2">NADH dehydrogenase</fullName>
    </submittedName>
</protein>
<gene>
    <name evidence="2" type="ORF">A6A05_14895</name>
</gene>
<name>A0A178MIY8_9PROT</name>
<evidence type="ECO:0000313" key="3">
    <source>
        <dbReference type="Proteomes" id="UP000078543"/>
    </source>
</evidence>
<comment type="caution">
    <text evidence="2">The sequence shown here is derived from an EMBL/GenBank/DDBJ whole genome shotgun (WGS) entry which is preliminary data.</text>
</comment>
<dbReference type="GO" id="GO:0006979">
    <property type="term" value="P:response to oxidative stress"/>
    <property type="evidence" value="ECO:0007669"/>
    <property type="project" value="TreeGrafter"/>
</dbReference>
<reference evidence="2 3" key="1">
    <citation type="submission" date="2016-04" db="EMBL/GenBank/DDBJ databases">
        <title>Draft genome sequence of freshwater magnetotactic bacteria Magnetospirillum marisnigri SP-1 and Magnetospirillum moscoviense BB-1.</title>
        <authorList>
            <person name="Koziaeva V."/>
            <person name="Dziuba M.V."/>
            <person name="Ivanov T.M."/>
            <person name="Kuznetsov B."/>
            <person name="Grouzdev D.S."/>
        </authorList>
    </citation>
    <scope>NUCLEOTIDE SEQUENCE [LARGE SCALE GENOMIC DNA]</scope>
    <source>
        <strain evidence="2 3">BB-1</strain>
    </source>
</reference>
<dbReference type="EMBL" id="LWQU01000158">
    <property type="protein sequence ID" value="OAN48692.1"/>
    <property type="molecule type" value="Genomic_DNA"/>
</dbReference>
<dbReference type="STRING" id="1437059.A6A05_14895"/>
<sequence>MISLGTLLFTWANGKLVGTDSFGNRYYQARSAAKGARVKRWVIYNGPVEGSMVPPEWHAWLHYTSDAPLTAAPRREWQKAHEGNATGTQAAYLPPGHDLMGGRRERAAGDYEAWQP</sequence>
<dbReference type="PANTHER" id="PTHR12910:SF2">
    <property type="entry name" value="NADH DEHYDROGENASE [UBIQUINONE] 1 ALPHA SUBCOMPLEX SUBUNIT 12"/>
    <property type="match status" value="1"/>
</dbReference>
<keyword evidence="3" id="KW-1185">Reference proteome</keyword>
<proteinExistence type="predicted"/>
<dbReference type="NCBIfam" id="NF006040">
    <property type="entry name" value="PRK08183.1"/>
    <property type="match status" value="1"/>
</dbReference>
<dbReference type="InterPro" id="IPR007763">
    <property type="entry name" value="NDUFA12"/>
</dbReference>
<feature type="region of interest" description="Disordered" evidence="1">
    <location>
        <begin position="75"/>
        <end position="116"/>
    </location>
</feature>
<organism evidence="2 3">
    <name type="scientific">Magnetospirillum moscoviense</name>
    <dbReference type="NCBI Taxonomy" id="1437059"/>
    <lineage>
        <taxon>Bacteria</taxon>
        <taxon>Pseudomonadati</taxon>
        <taxon>Pseudomonadota</taxon>
        <taxon>Alphaproteobacteria</taxon>
        <taxon>Rhodospirillales</taxon>
        <taxon>Rhodospirillaceae</taxon>
        <taxon>Magnetospirillum</taxon>
    </lineage>
</organism>
<dbReference type="Proteomes" id="UP000078543">
    <property type="component" value="Unassembled WGS sequence"/>
</dbReference>
<dbReference type="AlphaFoldDB" id="A0A178MIY8"/>
<dbReference type="OrthoDB" id="9795340at2"/>
<evidence type="ECO:0000256" key="1">
    <source>
        <dbReference type="SAM" id="MobiDB-lite"/>
    </source>
</evidence>
<accession>A0A178MIY8</accession>
<evidence type="ECO:0000313" key="2">
    <source>
        <dbReference type="EMBL" id="OAN48692.1"/>
    </source>
</evidence>